<accession>A0A2T7B6Y1</accession>
<organism evidence="1">
    <name type="scientific">Cronobacter turicensis</name>
    <dbReference type="NCBI Taxonomy" id="413502"/>
    <lineage>
        <taxon>Bacteria</taxon>
        <taxon>Pseudomonadati</taxon>
        <taxon>Pseudomonadota</taxon>
        <taxon>Gammaproteobacteria</taxon>
        <taxon>Enterobacterales</taxon>
        <taxon>Enterobacteriaceae</taxon>
        <taxon>Cronobacter</taxon>
    </lineage>
</organism>
<comment type="caution">
    <text evidence="1">The sequence shown here is derived from an EMBL/GenBank/DDBJ whole genome shotgun (WGS) entry which is preliminary data.</text>
</comment>
<sequence length="227" mass="24019">MAKNDFKPFATGAGANVTSQANWEMLPALSQGFTSGKAASAQVNKAIRQSSFIASALAQFVADQTGADVLDNGNIPDFQALLKQGLAKQYLSRQNPFGDIKSDGTAAQAKALENLGLGNASYVVNRGSNANGSWIIWSDGAIEVMGAWVTLVNGLATVIYPIELKNVSRFISIAERFSTDGAITTKIHTSSILDDTVTRSGFKARCQNADGTPSASSFSWRVYCAPV</sequence>
<evidence type="ECO:0000313" key="1">
    <source>
        <dbReference type="EMBL" id="PUX23650.1"/>
    </source>
</evidence>
<dbReference type="OrthoDB" id="9810174at2"/>
<reference evidence="1" key="1">
    <citation type="submission" date="2016-12" db="EMBL/GenBank/DDBJ databases">
        <title>Analysis of the Molecular Diversity Among Cronobacter Species Isolated from Filth Flies Using a Pan Genomic DNA Microarray.</title>
        <authorList>
            <person name="Pava-Ripoll M."/>
            <person name="Tall B."/>
            <person name="Farber J."/>
            <person name="Fanning S."/>
            <person name="Lehner A."/>
            <person name="Stephan R."/>
            <person name="Pagotto F."/>
            <person name="Iverson C."/>
            <person name="Ziobro G."/>
            <person name="Miller A."/>
            <person name="Pearson R."/>
            <person name="Yan Q."/>
            <person name="Kim M."/>
            <person name="Jeong S."/>
            <person name="Park J."/>
            <person name="Jun S."/>
            <person name="Choi H."/>
            <person name="Chung T."/>
            <person name="Yoo Y."/>
            <person name="Park E."/>
            <person name="Hwang S."/>
            <person name="Lee B."/>
            <person name="Sathyamoorthy V."/>
            <person name="Carter L."/>
            <person name="Mammel M."/>
            <person name="Jackson S."/>
            <person name="Kothary M."/>
            <person name="Patel I."/>
            <person name="Grim C."/>
            <person name="Gopinath G."/>
            <person name="Gangiredla J."/>
            <person name="Chase H."/>
        </authorList>
    </citation>
    <scope>NUCLEOTIDE SEQUENCE [LARGE SCALE GENOMIC DNA]</scope>
    <source>
        <strain evidence="1">MOD1-Sh41s</strain>
    </source>
</reference>
<dbReference type="EMBL" id="MSAG01000012">
    <property type="protein sequence ID" value="PUX23650.1"/>
    <property type="molecule type" value="Genomic_DNA"/>
</dbReference>
<gene>
    <name evidence="1" type="ORF">BS411_06940</name>
</gene>
<name>A0A2T7B6Y1_9ENTR</name>
<proteinExistence type="predicted"/>
<protein>
    <recommendedName>
        <fullName evidence="2">Tail fiber protein</fullName>
    </recommendedName>
</protein>
<evidence type="ECO:0008006" key="2">
    <source>
        <dbReference type="Google" id="ProtNLM"/>
    </source>
</evidence>
<dbReference type="AlphaFoldDB" id="A0A2T7B6Y1"/>
<dbReference type="RefSeq" id="WP_075197958.1">
    <property type="nucleotide sequence ID" value="NZ_CP187984.1"/>
</dbReference>